<dbReference type="AlphaFoldDB" id="A0A0I9V4K4"/>
<evidence type="ECO:0000313" key="3">
    <source>
        <dbReference type="Proteomes" id="UP000036334"/>
    </source>
</evidence>
<proteinExistence type="predicted"/>
<feature type="compositionally biased region" description="Basic and acidic residues" evidence="1">
    <location>
        <begin position="31"/>
        <end position="65"/>
    </location>
</feature>
<dbReference type="EMBL" id="LDPR01000009">
    <property type="protein sequence ID" value="KLO36301.1"/>
    <property type="molecule type" value="Genomic_DNA"/>
</dbReference>
<gene>
    <name evidence="2" type="ORF">ABH38_12030</name>
</gene>
<keyword evidence="3" id="KW-1185">Reference proteome</keyword>
<feature type="region of interest" description="Disordered" evidence="1">
    <location>
        <begin position="29"/>
        <end position="85"/>
    </location>
</feature>
<protein>
    <submittedName>
        <fullName evidence="2">Uncharacterized protein</fullName>
    </submittedName>
</protein>
<accession>A0A0I9V4K4</accession>
<organism evidence="2 3">
    <name type="scientific">Mycobacterium haemophilum</name>
    <dbReference type="NCBI Taxonomy" id="29311"/>
    <lineage>
        <taxon>Bacteria</taxon>
        <taxon>Bacillati</taxon>
        <taxon>Actinomycetota</taxon>
        <taxon>Actinomycetes</taxon>
        <taxon>Mycobacteriales</taxon>
        <taxon>Mycobacteriaceae</taxon>
        <taxon>Mycobacterium</taxon>
    </lineage>
</organism>
<evidence type="ECO:0000313" key="2">
    <source>
        <dbReference type="EMBL" id="KLO36301.1"/>
    </source>
</evidence>
<comment type="caution">
    <text evidence="2">The sequence shown here is derived from an EMBL/GenBank/DDBJ whole genome shotgun (WGS) entry which is preliminary data.</text>
</comment>
<name>A0A0I9V4K4_9MYCO</name>
<dbReference type="PATRIC" id="fig|29311.18.peg.3983"/>
<sequence>MQQRVWVIYLRPFNTAMLHACPQSASMSELWHTDPDEYDRQVAEPDERWAENDRRRLDARYYAHDEYDDNDLEGYDAEPPDNEDN</sequence>
<reference evidence="2 3" key="1">
    <citation type="submission" date="2015-05" db="EMBL/GenBank/DDBJ databases">
        <title>Genome sequence of Mycobacterium haemophilum.</title>
        <authorList>
            <person name="Greninger A.L."/>
            <person name="Cunningham G."/>
            <person name="Miller S."/>
        </authorList>
    </citation>
    <scope>NUCLEOTIDE SEQUENCE [LARGE SCALE GENOMIC DNA]</scope>
    <source>
        <strain evidence="3">UC1</strain>
    </source>
</reference>
<feature type="compositionally biased region" description="Acidic residues" evidence="1">
    <location>
        <begin position="66"/>
        <end position="85"/>
    </location>
</feature>
<dbReference type="Proteomes" id="UP000036334">
    <property type="component" value="Unassembled WGS sequence"/>
</dbReference>
<evidence type="ECO:0000256" key="1">
    <source>
        <dbReference type="SAM" id="MobiDB-lite"/>
    </source>
</evidence>